<dbReference type="Proteomes" id="UP001597101">
    <property type="component" value="Unassembled WGS sequence"/>
</dbReference>
<dbReference type="CDD" id="cd01066">
    <property type="entry name" value="APP_MetAP"/>
    <property type="match status" value="1"/>
</dbReference>
<dbReference type="PANTHER" id="PTHR46112">
    <property type="entry name" value="AMINOPEPTIDASE"/>
    <property type="match status" value="1"/>
</dbReference>
<dbReference type="InterPro" id="IPR000587">
    <property type="entry name" value="Creatinase_N"/>
</dbReference>
<evidence type="ECO:0000259" key="1">
    <source>
        <dbReference type="Pfam" id="PF00557"/>
    </source>
</evidence>
<proteinExistence type="predicted"/>
<dbReference type="SUPFAM" id="SSF55920">
    <property type="entry name" value="Creatinase/aminopeptidase"/>
    <property type="match status" value="1"/>
</dbReference>
<feature type="domain" description="Creatinase N-terminal" evidence="2">
    <location>
        <begin position="11"/>
        <end position="146"/>
    </location>
</feature>
<dbReference type="InterPro" id="IPR036005">
    <property type="entry name" value="Creatinase/aminopeptidase-like"/>
</dbReference>
<dbReference type="Gene3D" id="3.90.230.10">
    <property type="entry name" value="Creatinase/methionine aminopeptidase superfamily"/>
    <property type="match status" value="1"/>
</dbReference>
<sequence>MDYPTAEYEARLARAHKAMGEAGLDALFLCSEAEIRWFTGFRTLFWQSPTRPWFCIVPIDKKPIAVIPEIGTPLMAQTWIDDIRTWSAPAQKDDGLSALKLAMAPYINIGMAMGHETSLRMPLADFEKLGRDFADATKLIQRLRMIKSEAEIATHREICTIASNTFARVDELFHIGQPLSEAFRTFKIALLQAGAEDVPYLVGGAGALGYDDVISPPSDTPLQKGDVLMLDTGATLRGAFCDFDRNFAFGHAAEAVKATHRTLWQATEAGLAAARPGATCYDLFEAMHEVIAEASDTPASSGGVGRYGHGLGMQLTEQPSIIDWDQTVLEEGMVMTLEPSMPVPGGGMLVHEENIVIRDGKPELLSVREIGELRVIG</sequence>
<accession>A0ABW3FB25</accession>
<name>A0ABW3FB25_9HYPH</name>
<evidence type="ECO:0000259" key="2">
    <source>
        <dbReference type="Pfam" id="PF01321"/>
    </source>
</evidence>
<dbReference type="SUPFAM" id="SSF53092">
    <property type="entry name" value="Creatinase/prolidase N-terminal domain"/>
    <property type="match status" value="1"/>
</dbReference>
<evidence type="ECO:0000313" key="4">
    <source>
        <dbReference type="Proteomes" id="UP001597101"/>
    </source>
</evidence>
<dbReference type="PANTHER" id="PTHR46112:SF2">
    <property type="entry name" value="XAA-PRO AMINOPEPTIDASE P-RELATED"/>
    <property type="match status" value="1"/>
</dbReference>
<feature type="domain" description="Peptidase M24" evidence="1">
    <location>
        <begin position="155"/>
        <end position="358"/>
    </location>
</feature>
<reference evidence="4" key="1">
    <citation type="journal article" date="2019" name="Int. J. Syst. Evol. Microbiol.">
        <title>The Global Catalogue of Microorganisms (GCM) 10K type strain sequencing project: providing services to taxonomists for standard genome sequencing and annotation.</title>
        <authorList>
            <consortium name="The Broad Institute Genomics Platform"/>
            <consortium name="The Broad Institute Genome Sequencing Center for Infectious Disease"/>
            <person name="Wu L."/>
            <person name="Ma J."/>
        </authorList>
    </citation>
    <scope>NUCLEOTIDE SEQUENCE [LARGE SCALE GENOMIC DNA]</scope>
    <source>
        <strain evidence="4">CCUG 60023</strain>
    </source>
</reference>
<dbReference type="Gene3D" id="3.40.350.10">
    <property type="entry name" value="Creatinase/prolidase N-terminal domain"/>
    <property type="match status" value="1"/>
</dbReference>
<dbReference type="Pfam" id="PF01321">
    <property type="entry name" value="Creatinase_N"/>
    <property type="match status" value="1"/>
</dbReference>
<organism evidence="3 4">
    <name type="scientific">Pseudahrensia aquimaris</name>
    <dbReference type="NCBI Taxonomy" id="744461"/>
    <lineage>
        <taxon>Bacteria</taxon>
        <taxon>Pseudomonadati</taxon>
        <taxon>Pseudomonadota</taxon>
        <taxon>Alphaproteobacteria</taxon>
        <taxon>Hyphomicrobiales</taxon>
        <taxon>Ahrensiaceae</taxon>
        <taxon>Pseudahrensia</taxon>
    </lineage>
</organism>
<dbReference type="Pfam" id="PF00557">
    <property type="entry name" value="Peptidase_M24"/>
    <property type="match status" value="1"/>
</dbReference>
<dbReference type="RefSeq" id="WP_377210930.1">
    <property type="nucleotide sequence ID" value="NZ_JBHTJV010000002.1"/>
</dbReference>
<dbReference type="InterPro" id="IPR029149">
    <property type="entry name" value="Creatin/AminoP/Spt16_N"/>
</dbReference>
<dbReference type="EMBL" id="JBHTJV010000002">
    <property type="protein sequence ID" value="MFD0915079.1"/>
    <property type="molecule type" value="Genomic_DNA"/>
</dbReference>
<comment type="caution">
    <text evidence="3">The sequence shown here is derived from an EMBL/GenBank/DDBJ whole genome shotgun (WGS) entry which is preliminary data.</text>
</comment>
<gene>
    <name evidence="3" type="ORF">ACFQ14_01510</name>
</gene>
<dbReference type="InterPro" id="IPR000994">
    <property type="entry name" value="Pept_M24"/>
</dbReference>
<evidence type="ECO:0000313" key="3">
    <source>
        <dbReference type="EMBL" id="MFD0915079.1"/>
    </source>
</evidence>
<protein>
    <submittedName>
        <fullName evidence="3">M24 family metallopeptidase</fullName>
    </submittedName>
</protein>
<dbReference type="InterPro" id="IPR050659">
    <property type="entry name" value="Peptidase_M24B"/>
</dbReference>
<keyword evidence="4" id="KW-1185">Reference proteome</keyword>